<accession>A0A557WKU2</accession>
<name>A0A557WKU2_9MYCO</name>
<dbReference type="AlphaFoldDB" id="A0A557WKU2"/>
<proteinExistence type="predicted"/>
<dbReference type="Proteomes" id="UP000320513">
    <property type="component" value="Unassembled WGS sequence"/>
</dbReference>
<evidence type="ECO:0000256" key="1">
    <source>
        <dbReference type="SAM" id="MobiDB-lite"/>
    </source>
</evidence>
<protein>
    <submittedName>
        <fullName evidence="2">Thioredoxin-disulfide reductase</fullName>
    </submittedName>
</protein>
<organism evidence="2 3">
    <name type="scientific">Mycobacterium helveticum</name>
    <dbReference type="NCBI Taxonomy" id="2592811"/>
    <lineage>
        <taxon>Bacteria</taxon>
        <taxon>Bacillati</taxon>
        <taxon>Actinomycetota</taxon>
        <taxon>Actinomycetes</taxon>
        <taxon>Mycobacteriales</taxon>
        <taxon>Mycobacteriaceae</taxon>
        <taxon>Mycobacterium</taxon>
    </lineage>
</organism>
<sequence>TYRQAVTAAGSGCAAAIDAERWLAEHVMSSEAAHGDATEIPADTMTGALND</sequence>
<evidence type="ECO:0000313" key="2">
    <source>
        <dbReference type="EMBL" id="TVS73859.1"/>
    </source>
</evidence>
<feature type="non-terminal residue" evidence="2">
    <location>
        <position position="1"/>
    </location>
</feature>
<dbReference type="Gene3D" id="3.50.50.60">
    <property type="entry name" value="FAD/NAD(P)-binding domain"/>
    <property type="match status" value="1"/>
</dbReference>
<feature type="region of interest" description="Disordered" evidence="1">
    <location>
        <begin position="30"/>
        <end position="51"/>
    </location>
</feature>
<dbReference type="EMBL" id="VMQU01000383">
    <property type="protein sequence ID" value="TVS73859.1"/>
    <property type="molecule type" value="Genomic_DNA"/>
</dbReference>
<gene>
    <name evidence="2" type="ORF">FPZ47_28045</name>
</gene>
<dbReference type="InterPro" id="IPR036188">
    <property type="entry name" value="FAD/NAD-bd_sf"/>
</dbReference>
<reference evidence="2 3" key="1">
    <citation type="submission" date="2019-07" db="EMBL/GenBank/DDBJ databases">
        <title>New Mycobacterium species.</title>
        <authorList>
            <person name="Tortoli E."/>
            <person name="Ghielmetti G."/>
            <person name="Friedel U."/>
            <person name="Trovato A."/>
        </authorList>
    </citation>
    <scope>NUCLEOTIDE SEQUENCE [LARGE SCALE GENOMIC DNA]</scope>
    <source>
        <strain evidence="2 3">16-83</strain>
    </source>
</reference>
<evidence type="ECO:0000313" key="3">
    <source>
        <dbReference type="Proteomes" id="UP000320513"/>
    </source>
</evidence>
<comment type="caution">
    <text evidence="2">The sequence shown here is derived from an EMBL/GenBank/DDBJ whole genome shotgun (WGS) entry which is preliminary data.</text>
</comment>
<keyword evidence="3" id="KW-1185">Reference proteome</keyword>